<accession>A0ABR2D7Y6</accession>
<feature type="domain" description="Disease resistance protein winged helix" evidence="6">
    <location>
        <begin position="252"/>
        <end position="322"/>
    </location>
</feature>
<evidence type="ECO:0000313" key="8">
    <source>
        <dbReference type="EMBL" id="KAK8532122.1"/>
    </source>
</evidence>
<dbReference type="InterPro" id="IPR038005">
    <property type="entry name" value="RX-like_CC"/>
</dbReference>
<evidence type="ECO:0000259" key="7">
    <source>
        <dbReference type="Pfam" id="PF23598"/>
    </source>
</evidence>
<keyword evidence="2" id="KW-0547">Nucleotide-binding</keyword>
<comment type="caution">
    <text evidence="8">The sequence shown here is derived from an EMBL/GenBank/DDBJ whole genome shotgun (WGS) entry which is preliminary data.</text>
</comment>
<keyword evidence="9" id="KW-1185">Reference proteome</keyword>
<sequence>MGETFLFNIAERVLDKIVDLSVEEVRLAFNVKTDLGKLKESMSSIKAVLLDAERQQHQNGKLRLCMWKLRDIFYDAEDVIDDFRCEALRKQIVHHPSIGFKHSDNRHVFHRETHSSVNSSDVIDDVWNENRARWIELRDLLRSMGGLSQSLPYEDCLILFTRWAFHDGGERQHPNLMRIGEEIVKKCKRVPLAVRTLGSLLFLKTDESYWISIRDSEIWRLEQSENDILPVLKLSYNHLPSYLQQCLAFFSLYRKDTVYYSDQVVHSWMANGLLEHRKQNQEREDVGYRYLNELQSRCFIQKEEDYDLYFTFKMHDLIHDLVLEVSQNECKTVNCQTETVDTNVRHLSFCDEKLEKVPQVLKKLKNVRTVVVQEVSRDSKTFHESLINLCVSNFKYIRALSLCNSPLEALPNSIGNLKHLRDFDLERFYNIKKLPSSFYKLRSLQTLRMYNVPLVQLPENMESLIDLRYLEITVKSKHFKAIQPGCWTSLQCLELLSCENLECLPEGMQYLTSLRRLVLYACPNLVSLPRSLKFLTKLEDLRISCCDKINLQMEAEEEGDKDLQLNLKTFAVWQLDVFTDLPRLLLERSSCTLKEIRIENCYSFAALPAWIKDLTSLHKLVVINCPQLSTLPEGMDCLAELRELNVRLSH</sequence>
<evidence type="ECO:0000259" key="6">
    <source>
        <dbReference type="Pfam" id="PF23559"/>
    </source>
</evidence>
<dbReference type="Gene3D" id="3.80.10.10">
    <property type="entry name" value="Ribonuclease Inhibitor"/>
    <property type="match status" value="2"/>
</dbReference>
<dbReference type="InterPro" id="IPR042197">
    <property type="entry name" value="Apaf_helical"/>
</dbReference>
<keyword evidence="3" id="KW-0611">Plant defense</keyword>
<gene>
    <name evidence="8" type="ORF">V6N12_053571</name>
</gene>
<evidence type="ECO:0000256" key="3">
    <source>
        <dbReference type="ARBA" id="ARBA00022821"/>
    </source>
</evidence>
<dbReference type="PANTHER" id="PTHR36766">
    <property type="entry name" value="PLANT BROAD-SPECTRUM MILDEW RESISTANCE PROTEIN RPW8"/>
    <property type="match status" value="1"/>
</dbReference>
<dbReference type="Gene3D" id="1.10.10.10">
    <property type="entry name" value="Winged helix-like DNA-binding domain superfamily/Winged helix DNA-binding domain"/>
    <property type="match status" value="1"/>
</dbReference>
<dbReference type="InterPro" id="IPR036388">
    <property type="entry name" value="WH-like_DNA-bd_sf"/>
</dbReference>
<keyword evidence="4" id="KW-0067">ATP-binding</keyword>
<dbReference type="InterPro" id="IPR058922">
    <property type="entry name" value="WHD_DRP"/>
</dbReference>
<dbReference type="Pfam" id="PF23598">
    <property type="entry name" value="LRR_14"/>
    <property type="match status" value="1"/>
</dbReference>
<evidence type="ECO:0000259" key="5">
    <source>
        <dbReference type="Pfam" id="PF18052"/>
    </source>
</evidence>
<dbReference type="Pfam" id="PF23559">
    <property type="entry name" value="WHD_DRP"/>
    <property type="match status" value="1"/>
</dbReference>
<evidence type="ECO:0000256" key="4">
    <source>
        <dbReference type="ARBA" id="ARBA00022840"/>
    </source>
</evidence>
<evidence type="ECO:0000256" key="1">
    <source>
        <dbReference type="ARBA" id="ARBA00022737"/>
    </source>
</evidence>
<dbReference type="InterPro" id="IPR041118">
    <property type="entry name" value="Rx_N"/>
</dbReference>
<keyword evidence="1" id="KW-0677">Repeat</keyword>
<dbReference type="InterPro" id="IPR027417">
    <property type="entry name" value="P-loop_NTPase"/>
</dbReference>
<organism evidence="8 9">
    <name type="scientific">Hibiscus sabdariffa</name>
    <name type="common">roselle</name>
    <dbReference type="NCBI Taxonomy" id="183260"/>
    <lineage>
        <taxon>Eukaryota</taxon>
        <taxon>Viridiplantae</taxon>
        <taxon>Streptophyta</taxon>
        <taxon>Embryophyta</taxon>
        <taxon>Tracheophyta</taxon>
        <taxon>Spermatophyta</taxon>
        <taxon>Magnoliopsida</taxon>
        <taxon>eudicotyledons</taxon>
        <taxon>Gunneridae</taxon>
        <taxon>Pentapetalae</taxon>
        <taxon>rosids</taxon>
        <taxon>malvids</taxon>
        <taxon>Malvales</taxon>
        <taxon>Malvaceae</taxon>
        <taxon>Malvoideae</taxon>
        <taxon>Hibiscus</taxon>
    </lineage>
</organism>
<dbReference type="InterPro" id="IPR032675">
    <property type="entry name" value="LRR_dom_sf"/>
</dbReference>
<name>A0ABR2D7Y6_9ROSI</name>
<dbReference type="Gene3D" id="1.20.5.4130">
    <property type="match status" value="1"/>
</dbReference>
<dbReference type="SUPFAM" id="SSF52540">
    <property type="entry name" value="P-loop containing nucleoside triphosphate hydrolases"/>
    <property type="match status" value="1"/>
</dbReference>
<dbReference type="InterPro" id="IPR055414">
    <property type="entry name" value="LRR_R13L4/SHOC2-like"/>
</dbReference>
<feature type="domain" description="Disease resistance R13L4/SHOC-2-like LRR" evidence="7">
    <location>
        <begin position="344"/>
        <end position="475"/>
    </location>
</feature>
<dbReference type="CDD" id="cd14798">
    <property type="entry name" value="RX-CC_like"/>
    <property type="match status" value="1"/>
</dbReference>
<dbReference type="PANTHER" id="PTHR36766:SF67">
    <property type="entry name" value="DISEASE RESISTANCE PROTEIN RGA3"/>
    <property type="match status" value="1"/>
</dbReference>
<protein>
    <submittedName>
        <fullName evidence="8">Uncharacterized protein</fullName>
    </submittedName>
</protein>
<reference evidence="8 9" key="1">
    <citation type="journal article" date="2024" name="G3 (Bethesda)">
        <title>Genome assembly of Hibiscus sabdariffa L. provides insights into metabolisms of medicinal natural products.</title>
        <authorList>
            <person name="Kim T."/>
        </authorList>
    </citation>
    <scope>NUCLEOTIDE SEQUENCE [LARGE SCALE GENOMIC DNA]</scope>
    <source>
        <strain evidence="8">TK-2024</strain>
        <tissue evidence="8">Old leaves</tissue>
    </source>
</reference>
<evidence type="ECO:0000313" key="9">
    <source>
        <dbReference type="Proteomes" id="UP001472677"/>
    </source>
</evidence>
<feature type="domain" description="Disease resistance N-terminal" evidence="5">
    <location>
        <begin position="11"/>
        <end position="102"/>
    </location>
</feature>
<dbReference type="EMBL" id="JBBPBM010000034">
    <property type="protein sequence ID" value="KAK8532122.1"/>
    <property type="molecule type" value="Genomic_DNA"/>
</dbReference>
<dbReference type="Gene3D" id="1.10.8.430">
    <property type="entry name" value="Helical domain of apoptotic protease-activating factors"/>
    <property type="match status" value="1"/>
</dbReference>
<dbReference type="Pfam" id="PF18052">
    <property type="entry name" value="Rx_N"/>
    <property type="match status" value="1"/>
</dbReference>
<proteinExistence type="predicted"/>
<dbReference type="SUPFAM" id="SSF52058">
    <property type="entry name" value="L domain-like"/>
    <property type="match status" value="1"/>
</dbReference>
<evidence type="ECO:0000256" key="2">
    <source>
        <dbReference type="ARBA" id="ARBA00022741"/>
    </source>
</evidence>
<dbReference type="Proteomes" id="UP001472677">
    <property type="component" value="Unassembled WGS sequence"/>
</dbReference>